<dbReference type="EMBL" id="CAJOBD010003203">
    <property type="protein sequence ID" value="CAF3934766.1"/>
    <property type="molecule type" value="Genomic_DNA"/>
</dbReference>
<organism evidence="2 3">
    <name type="scientific">Rotaria sordida</name>
    <dbReference type="NCBI Taxonomy" id="392033"/>
    <lineage>
        <taxon>Eukaryota</taxon>
        <taxon>Metazoa</taxon>
        <taxon>Spiralia</taxon>
        <taxon>Gnathifera</taxon>
        <taxon>Rotifera</taxon>
        <taxon>Eurotatoria</taxon>
        <taxon>Bdelloidea</taxon>
        <taxon>Philodinida</taxon>
        <taxon>Philodinidae</taxon>
        <taxon>Rotaria</taxon>
    </lineage>
</organism>
<accession>A0A819JUD4</accession>
<sequence length="572" mass="69347">MVDLSELSFFLIVQRSHVNYADDQKIWTPYIDRQYEGIPIIHVRPFEHDASMMDCIKLKDFTKFRIRLKERNYSMMKSTKNNIWYVCQRNIINEKIYEYMLRTKAYIEIENLNLSNRREKVQQLLTTIVNDIEILLKTLCEHELITSFQYHQMNYRHSSVRLDYMLFNPNTCQQEQVVFEPTIISTLSPLMPICRYLHRLLAPIYYNQVAHLTTVTKGADLVQRLEYYQQQGYLQSSTYLITICIRDPYVSITHQRLLQTLKCFLDDYVMDETVQGMHTMAILKLTEFLLQHQYFVYQNCLYRQVTGGGTGLYFMNLLIDIYLFYWQQPLLLYQNQHEIVVRCFSDLFLTWNKSKEKFQWILDEMKKKHPYIQYDINIQTKHIHYLDVQIHSWYKQTLQTEVYHDWKYEPYIMPTMYDTSSFSTWNLIQTALIRAVLCCSQLEDFQHEQQYIEYSFLFNRFSFNYVRQSIEEFFIYFKISDLTIYHDQTTYEELRRYVRQYDQENTEKKMKGREEAQKQCFWYIYSSLKGPDLIRAKQNPKQFLPSHLHDYQHLPGITIEIVGLSDYPCYTS</sequence>
<dbReference type="PANTHER" id="PTHR21301:SF10">
    <property type="entry name" value="REVERSE TRANSCRIPTASE DOMAIN-CONTAINING PROTEIN"/>
    <property type="match status" value="1"/>
</dbReference>
<comment type="caution">
    <text evidence="2">The sequence shown here is derived from an EMBL/GenBank/DDBJ whole genome shotgun (WGS) entry which is preliminary data.</text>
</comment>
<dbReference type="EMBL" id="CAJNOT010002832">
    <property type="protein sequence ID" value="CAF1346228.1"/>
    <property type="molecule type" value="Genomic_DNA"/>
</dbReference>
<evidence type="ECO:0000313" key="1">
    <source>
        <dbReference type="EMBL" id="CAF1346228.1"/>
    </source>
</evidence>
<evidence type="ECO:0000313" key="3">
    <source>
        <dbReference type="Proteomes" id="UP000663836"/>
    </source>
</evidence>
<gene>
    <name evidence="2" type="ORF">JBS370_LOCUS22657</name>
    <name evidence="1" type="ORF">ZHD862_LOCUS30313</name>
</gene>
<reference evidence="2" key="1">
    <citation type="submission" date="2021-02" db="EMBL/GenBank/DDBJ databases">
        <authorList>
            <person name="Nowell W R."/>
        </authorList>
    </citation>
    <scope>NUCLEOTIDE SEQUENCE</scope>
</reference>
<dbReference type="AlphaFoldDB" id="A0A819JUD4"/>
<protein>
    <submittedName>
        <fullName evidence="2">Uncharacterized protein</fullName>
    </submittedName>
</protein>
<name>A0A819JUD4_9BILA</name>
<dbReference type="Proteomes" id="UP000663864">
    <property type="component" value="Unassembled WGS sequence"/>
</dbReference>
<evidence type="ECO:0000313" key="2">
    <source>
        <dbReference type="EMBL" id="CAF3934766.1"/>
    </source>
</evidence>
<dbReference type="PANTHER" id="PTHR21301">
    <property type="entry name" value="REVERSE TRANSCRIPTASE"/>
    <property type="match status" value="1"/>
</dbReference>
<dbReference type="Proteomes" id="UP000663836">
    <property type="component" value="Unassembled WGS sequence"/>
</dbReference>
<proteinExistence type="predicted"/>